<dbReference type="RefSeq" id="WP_151141037.1">
    <property type="nucleotide sequence ID" value="NZ_WAGX01000003.1"/>
</dbReference>
<reference evidence="3 4" key="1">
    <citation type="submission" date="2019-09" db="EMBL/GenBank/DDBJ databases">
        <authorList>
            <person name="Valk L.C."/>
        </authorList>
    </citation>
    <scope>NUCLEOTIDE SEQUENCE [LARGE SCALE GENOMIC DNA]</scope>
    <source>
        <strain evidence="3">GalUA</strain>
    </source>
</reference>
<organism evidence="3 4">
    <name type="scientific">Candidatus Galacturonatibacter soehngenii</name>
    <dbReference type="NCBI Taxonomy" id="2307010"/>
    <lineage>
        <taxon>Bacteria</taxon>
        <taxon>Bacillati</taxon>
        <taxon>Bacillota</taxon>
        <taxon>Clostridia</taxon>
        <taxon>Lachnospirales</taxon>
        <taxon>Lachnospiraceae</taxon>
        <taxon>Candidatus Galacturonatibacter</taxon>
    </lineage>
</organism>
<dbReference type="Proteomes" id="UP000461768">
    <property type="component" value="Unassembled WGS sequence"/>
</dbReference>
<protein>
    <recommendedName>
        <fullName evidence="5">DUF4366 domain-containing protein</fullName>
    </recommendedName>
</protein>
<evidence type="ECO:0000256" key="2">
    <source>
        <dbReference type="SAM" id="SignalP"/>
    </source>
</evidence>
<keyword evidence="2" id="KW-0732">Signal</keyword>
<proteinExistence type="predicted"/>
<gene>
    <name evidence="3" type="ORF">F7O84_01410</name>
</gene>
<evidence type="ECO:0000313" key="4">
    <source>
        <dbReference type="Proteomes" id="UP000461768"/>
    </source>
</evidence>
<feature type="signal peptide" evidence="2">
    <location>
        <begin position="1"/>
        <end position="21"/>
    </location>
</feature>
<evidence type="ECO:0000313" key="3">
    <source>
        <dbReference type="EMBL" id="KAB1440517.1"/>
    </source>
</evidence>
<accession>A0A7V7UDF3</accession>
<feature type="compositionally biased region" description="Polar residues" evidence="1">
    <location>
        <begin position="93"/>
        <end position="114"/>
    </location>
</feature>
<keyword evidence="4" id="KW-1185">Reference proteome</keyword>
<feature type="region of interest" description="Disordered" evidence="1">
    <location>
        <begin position="65"/>
        <end position="114"/>
    </location>
</feature>
<comment type="caution">
    <text evidence="3">The sequence shown here is derived from an EMBL/GenBank/DDBJ whole genome shotgun (WGS) entry which is preliminary data.</text>
</comment>
<feature type="chain" id="PRO_5038578882" description="DUF4366 domain-containing protein" evidence="2">
    <location>
        <begin position="22"/>
        <end position="114"/>
    </location>
</feature>
<name>A0A7V7UDF3_9FIRM</name>
<reference evidence="3 4" key="2">
    <citation type="submission" date="2020-02" db="EMBL/GenBank/DDBJ databases">
        <title>Candidatus Galacturonibacter soehngenii shows hetero-acetogenic catabolism of galacturonic acid but lacks a canonical carbon monoxide dehydrogenase/acetyl-CoA synthase complex.</title>
        <authorList>
            <person name="Diender M."/>
            <person name="Stouten G.R."/>
            <person name="Petersen J.F."/>
            <person name="Nielsen P.H."/>
            <person name="Dueholm M.S."/>
            <person name="Pronk J.T."/>
            <person name="Van Loosdrecht M.C.M."/>
        </authorList>
    </citation>
    <scope>NUCLEOTIDE SEQUENCE [LARGE SCALE GENOMIC DNA]</scope>
    <source>
        <strain evidence="3">GalUA</strain>
    </source>
</reference>
<evidence type="ECO:0008006" key="5">
    <source>
        <dbReference type="Google" id="ProtNLM"/>
    </source>
</evidence>
<dbReference type="EMBL" id="WAGX01000003">
    <property type="protein sequence ID" value="KAB1440517.1"/>
    <property type="molecule type" value="Genomic_DNA"/>
</dbReference>
<evidence type="ECO:0000256" key="1">
    <source>
        <dbReference type="SAM" id="MobiDB-lite"/>
    </source>
</evidence>
<dbReference type="AlphaFoldDB" id="A0A7V7UDF3"/>
<sequence length="114" mass="12589">MANKKLGKFLAFTAIAGAAIAAGIAYFKHKNDAEYFDEDLDDLDEDFDDEDFDFPLTTEDENNAVKREYVSLNLDKETDDTADSSEVKEEDATSVSEAEADTNTAQESNDSNTL</sequence>